<dbReference type="PANTHER" id="PTHR36832:SF1">
    <property type="entry name" value="SLR1174 PROTEIN"/>
    <property type="match status" value="1"/>
</dbReference>
<evidence type="ECO:0000256" key="1">
    <source>
        <dbReference type="SAM" id="Phobius"/>
    </source>
</evidence>
<feature type="transmembrane region" description="Helical" evidence="1">
    <location>
        <begin position="193"/>
        <end position="221"/>
    </location>
</feature>
<comment type="caution">
    <text evidence="2">The sequence shown here is derived from an EMBL/GenBank/DDBJ whole genome shotgun (WGS) entry which is preliminary data.</text>
</comment>
<evidence type="ECO:0000313" key="3">
    <source>
        <dbReference type="Proteomes" id="UP000633365"/>
    </source>
</evidence>
<feature type="transmembrane region" description="Helical" evidence="1">
    <location>
        <begin position="241"/>
        <end position="263"/>
    </location>
</feature>
<name>A0A934TZB7_9FIRM</name>
<dbReference type="Proteomes" id="UP000633365">
    <property type="component" value="Unassembled WGS sequence"/>
</dbReference>
<dbReference type="AlphaFoldDB" id="A0A934TZB7"/>
<feature type="transmembrane region" description="Helical" evidence="1">
    <location>
        <begin position="67"/>
        <end position="89"/>
    </location>
</feature>
<dbReference type="Pfam" id="PF06182">
    <property type="entry name" value="ABC2_membrane_6"/>
    <property type="match status" value="1"/>
</dbReference>
<feature type="transmembrane region" description="Helical" evidence="1">
    <location>
        <begin position="110"/>
        <end position="133"/>
    </location>
</feature>
<dbReference type="RefSeq" id="WP_201426778.1">
    <property type="nucleotide sequence ID" value="NZ_JAEQMG010000035.1"/>
</dbReference>
<evidence type="ECO:0000313" key="2">
    <source>
        <dbReference type="EMBL" id="MBK6087475.1"/>
    </source>
</evidence>
<feature type="transmembrane region" description="Helical" evidence="1">
    <location>
        <begin position="153"/>
        <end position="181"/>
    </location>
</feature>
<dbReference type="EMBL" id="JAEQMG010000035">
    <property type="protein sequence ID" value="MBK6087475.1"/>
    <property type="molecule type" value="Genomic_DNA"/>
</dbReference>
<dbReference type="InterPro" id="IPR010390">
    <property type="entry name" value="ABC-2_transporter-like"/>
</dbReference>
<protein>
    <submittedName>
        <fullName evidence="2">ABC-2 family transporter protein</fullName>
    </submittedName>
</protein>
<sequence length="275" mass="31507">MSRIKRFFRTYKPFTRAGMQEMIAYRANFICHLIGEIMAAFIMYFVWKAVFLSSDSETFMGFTMEDMVVYIFITFLTGYMTYSDGAFAVGEEIIDGSIAMRMIKPCSFEMCFLFQELGSRLISISMIFVPMVAGVEIYRYAVCGEVRFQIGYFLLYIVSLLLAYMISFYFNVCYGFMAFFFKNLWGTTLIKETLVSFLSGAIIPLAFMPSGLAAVLNILPFASLSYTPVMIYMGMYSTSQILWSFGLQIFWVIVMYGVTKLIWHSAVRHLSVQGG</sequence>
<keyword evidence="3" id="KW-1185">Reference proteome</keyword>
<keyword evidence="1" id="KW-0812">Transmembrane</keyword>
<proteinExistence type="predicted"/>
<organism evidence="2 3">
    <name type="scientific">Ruminococcus difficilis</name>
    <dbReference type="NCBI Taxonomy" id="2763069"/>
    <lineage>
        <taxon>Bacteria</taxon>
        <taxon>Bacillati</taxon>
        <taxon>Bacillota</taxon>
        <taxon>Clostridia</taxon>
        <taxon>Eubacteriales</taxon>
        <taxon>Oscillospiraceae</taxon>
        <taxon>Ruminococcus</taxon>
    </lineage>
</organism>
<feature type="transmembrane region" description="Helical" evidence="1">
    <location>
        <begin position="29"/>
        <end position="47"/>
    </location>
</feature>
<accession>A0A934TZB7</accession>
<keyword evidence="1" id="KW-0472">Membrane</keyword>
<dbReference type="PANTHER" id="PTHR36832">
    <property type="entry name" value="SLR1174 PROTEIN-RELATED"/>
    <property type="match status" value="1"/>
</dbReference>
<gene>
    <name evidence="2" type="ORF">JKK62_02215</name>
</gene>
<keyword evidence="1" id="KW-1133">Transmembrane helix</keyword>
<reference evidence="2" key="1">
    <citation type="submission" date="2021-01" db="EMBL/GenBank/DDBJ databases">
        <title>Genome public.</title>
        <authorList>
            <person name="Liu C."/>
            <person name="Sun Q."/>
        </authorList>
    </citation>
    <scope>NUCLEOTIDE SEQUENCE</scope>
    <source>
        <strain evidence="2">M6</strain>
    </source>
</reference>